<accession>A0ACC3TT87</accession>
<organism evidence="1 2">
    <name type="scientific">Lipomyces orientalis</name>
    <dbReference type="NCBI Taxonomy" id="1233043"/>
    <lineage>
        <taxon>Eukaryota</taxon>
        <taxon>Fungi</taxon>
        <taxon>Dikarya</taxon>
        <taxon>Ascomycota</taxon>
        <taxon>Saccharomycotina</taxon>
        <taxon>Lipomycetes</taxon>
        <taxon>Lipomycetales</taxon>
        <taxon>Lipomycetaceae</taxon>
        <taxon>Lipomyces</taxon>
    </lineage>
</organism>
<proteinExistence type="predicted"/>
<sequence>MLSASAPSPTALFKDDQQQKPQKRQETYHDLTPTRTTASGQQRRSGQHHGGTQSPFKRIRVSGDENMATKGVLVDIAQPFTAEQKRPAKRFKSLSQIASEVDACDSTELDEDVDILHIRPTPLRSANLHSDLDRLLSGTPEMSLEKESEIEELRIALLWKLNQLKNEITELEHMVLAAEHNSQLESASANSTTASLDALVRELLSSNESSISDLQIPDFSSLTKSENVLPHMPEPELDLENLRRITGLTLSSLGTELSFLPSTDSENAIVRTARHIIQVTHSDSQLSLTLSLTVNQTDLEVLEFSVLRESIQPLWARGPIAEWNARMIGDGPEDLRQYDISCFLYGVAEFARMANIRAETMARIARTFPSYIPNVTVWQKEYDNDDDKDDINKELTDEEKGLWLGETRIVIRLDSDLNGLQLVVGWELALDGVTGDVASRVTGHVSAPRYYEDIDQDEILGRIPEIFNTLVRTRGVYRATRIIVRNWIEEV</sequence>
<evidence type="ECO:0000313" key="2">
    <source>
        <dbReference type="Proteomes" id="UP001489719"/>
    </source>
</evidence>
<evidence type="ECO:0000313" key="1">
    <source>
        <dbReference type="EMBL" id="KAK9324362.1"/>
    </source>
</evidence>
<gene>
    <name evidence="1" type="ORF">V1517DRAFT_317898</name>
</gene>
<keyword evidence="2" id="KW-1185">Reference proteome</keyword>
<reference evidence="2" key="1">
    <citation type="journal article" date="2024" name="Front. Bioeng. Biotechnol.">
        <title>Genome-scale model development and genomic sequencing of the oleaginous clade Lipomyces.</title>
        <authorList>
            <person name="Czajka J.J."/>
            <person name="Han Y."/>
            <person name="Kim J."/>
            <person name="Mondo S.J."/>
            <person name="Hofstad B.A."/>
            <person name="Robles A."/>
            <person name="Haridas S."/>
            <person name="Riley R."/>
            <person name="LaButti K."/>
            <person name="Pangilinan J."/>
            <person name="Andreopoulos W."/>
            <person name="Lipzen A."/>
            <person name="Yan J."/>
            <person name="Wang M."/>
            <person name="Ng V."/>
            <person name="Grigoriev I.V."/>
            <person name="Spatafora J.W."/>
            <person name="Magnuson J.K."/>
            <person name="Baker S.E."/>
            <person name="Pomraning K.R."/>
        </authorList>
    </citation>
    <scope>NUCLEOTIDE SEQUENCE [LARGE SCALE GENOMIC DNA]</scope>
    <source>
        <strain evidence="2">CBS 10300</strain>
    </source>
</reference>
<dbReference type="EMBL" id="MU970051">
    <property type="protein sequence ID" value="KAK9324362.1"/>
    <property type="molecule type" value="Genomic_DNA"/>
</dbReference>
<dbReference type="Proteomes" id="UP001489719">
    <property type="component" value="Unassembled WGS sequence"/>
</dbReference>
<comment type="caution">
    <text evidence="1">The sequence shown here is derived from an EMBL/GenBank/DDBJ whole genome shotgun (WGS) entry which is preliminary data.</text>
</comment>
<protein>
    <submittedName>
        <fullName evidence="1">Uncharacterized protein</fullName>
    </submittedName>
</protein>
<name>A0ACC3TT87_9ASCO</name>